<dbReference type="AlphaFoldDB" id="A0AAD8K2M3"/>
<evidence type="ECO:0000313" key="2">
    <source>
        <dbReference type="Proteomes" id="UP001229421"/>
    </source>
</evidence>
<sequence length="113" mass="12444">MSACCSSCSTCSLLSKSLMFSLTVPMRLSASAGSIALTFLKKKFSARQKYQGFQSCHPYLFFSSGQSRGNLELILFSIVAESPTKRPTRGTKAISLNESSTWDLFFHFSSEGF</sequence>
<evidence type="ECO:0000313" key="1">
    <source>
        <dbReference type="EMBL" id="KAK1415087.1"/>
    </source>
</evidence>
<accession>A0AAD8K2M3</accession>
<reference evidence="1" key="1">
    <citation type="journal article" date="2023" name="bioRxiv">
        <title>Improved chromosome-level genome assembly for marigold (Tagetes erecta).</title>
        <authorList>
            <person name="Jiang F."/>
            <person name="Yuan L."/>
            <person name="Wang S."/>
            <person name="Wang H."/>
            <person name="Xu D."/>
            <person name="Wang A."/>
            <person name="Fan W."/>
        </authorList>
    </citation>
    <scope>NUCLEOTIDE SEQUENCE</scope>
    <source>
        <strain evidence="1">WSJ</strain>
        <tissue evidence="1">Leaf</tissue>
    </source>
</reference>
<proteinExistence type="predicted"/>
<organism evidence="1 2">
    <name type="scientific">Tagetes erecta</name>
    <name type="common">African marigold</name>
    <dbReference type="NCBI Taxonomy" id="13708"/>
    <lineage>
        <taxon>Eukaryota</taxon>
        <taxon>Viridiplantae</taxon>
        <taxon>Streptophyta</taxon>
        <taxon>Embryophyta</taxon>
        <taxon>Tracheophyta</taxon>
        <taxon>Spermatophyta</taxon>
        <taxon>Magnoliopsida</taxon>
        <taxon>eudicotyledons</taxon>
        <taxon>Gunneridae</taxon>
        <taxon>Pentapetalae</taxon>
        <taxon>asterids</taxon>
        <taxon>campanulids</taxon>
        <taxon>Asterales</taxon>
        <taxon>Asteraceae</taxon>
        <taxon>Asteroideae</taxon>
        <taxon>Heliantheae alliance</taxon>
        <taxon>Tageteae</taxon>
        <taxon>Tagetes</taxon>
    </lineage>
</organism>
<dbReference type="Proteomes" id="UP001229421">
    <property type="component" value="Unassembled WGS sequence"/>
</dbReference>
<gene>
    <name evidence="1" type="ORF">QVD17_30858</name>
</gene>
<comment type="caution">
    <text evidence="1">The sequence shown here is derived from an EMBL/GenBank/DDBJ whole genome shotgun (WGS) entry which is preliminary data.</text>
</comment>
<keyword evidence="2" id="KW-1185">Reference proteome</keyword>
<protein>
    <submittedName>
        <fullName evidence="1">Uncharacterized protein</fullName>
    </submittedName>
</protein>
<name>A0AAD8K2M3_TARER</name>
<dbReference type="EMBL" id="JAUHHV010000008">
    <property type="protein sequence ID" value="KAK1415087.1"/>
    <property type="molecule type" value="Genomic_DNA"/>
</dbReference>